<evidence type="ECO:0008006" key="3">
    <source>
        <dbReference type="Google" id="ProtNLM"/>
    </source>
</evidence>
<dbReference type="STRING" id="86166.TAGGR_1770"/>
<name>A0A0U9HS72_9BACT</name>
<proteinExistence type="predicted"/>
<protein>
    <recommendedName>
        <fullName evidence="3">Lipopolysaccharide kinase (Kdo/WaaP) family protein</fullName>
    </recommendedName>
</protein>
<gene>
    <name evidence="1" type="ORF">TAGGR_1770</name>
</gene>
<accession>A0A0U9HS72</accession>
<dbReference type="Proteomes" id="UP000054976">
    <property type="component" value="Unassembled WGS sequence"/>
</dbReference>
<dbReference type="RefSeq" id="WP_059176021.1">
    <property type="nucleotide sequence ID" value="NZ_BCNO01000001.1"/>
</dbReference>
<evidence type="ECO:0000313" key="2">
    <source>
        <dbReference type="Proteomes" id="UP000054976"/>
    </source>
</evidence>
<dbReference type="AlphaFoldDB" id="A0A0U9HS72"/>
<comment type="caution">
    <text evidence="1">The sequence shown here is derived from an EMBL/GenBank/DDBJ whole genome shotgun (WGS) entry which is preliminary data.</text>
</comment>
<evidence type="ECO:0000313" key="1">
    <source>
        <dbReference type="EMBL" id="GAQ94586.1"/>
    </source>
</evidence>
<dbReference type="EMBL" id="BCNO01000001">
    <property type="protein sequence ID" value="GAQ94586.1"/>
    <property type="molecule type" value="Genomic_DNA"/>
</dbReference>
<reference evidence="2" key="1">
    <citation type="submission" date="2016-01" db="EMBL/GenBank/DDBJ databases">
        <title>Draft genome sequence of Thermodesulfovibrio aggregans strain TGE-P1.</title>
        <authorList>
            <person name="Sekiguchi Y."/>
            <person name="Ohashi A."/>
            <person name="Matsuura N."/>
            <person name="Tourlousse M.D."/>
        </authorList>
    </citation>
    <scope>NUCLEOTIDE SEQUENCE [LARGE SCALE GENOMIC DNA]</scope>
    <source>
        <strain evidence="2">TGE-P1</strain>
    </source>
</reference>
<dbReference type="InterPro" id="IPR011009">
    <property type="entry name" value="Kinase-like_dom_sf"/>
</dbReference>
<sequence>MVELKNKVCNAHIKREHKEALEKLSKIAENKSYLFLPFKGIRDEIFNEFSEFKLRLFSTSPKTLVLEDLDFRIVFKIIYINNLKHRLSGFFENKGLKIYRLSQYFRKKNIKIAEVLGYGKFLKNPFYVVPKMKGESFLEIAKRNDKNVLELFYKIIDEIIKIHKEGYFIGDANIKHFFFLNCEVEGIIDLDCFKKVYFLKKNRFCRDIGYLLRPELHLSKEEIRKLVSYYSGIMMFNHTNVLTKIEYYRAKRWKN</sequence>
<organism evidence="1 2">
    <name type="scientific">Thermodesulfovibrio aggregans</name>
    <dbReference type="NCBI Taxonomy" id="86166"/>
    <lineage>
        <taxon>Bacteria</taxon>
        <taxon>Pseudomonadati</taxon>
        <taxon>Nitrospirota</taxon>
        <taxon>Thermodesulfovibrionia</taxon>
        <taxon>Thermodesulfovibrionales</taxon>
        <taxon>Thermodesulfovibrionaceae</taxon>
        <taxon>Thermodesulfovibrio</taxon>
    </lineage>
</organism>
<dbReference type="SUPFAM" id="SSF56112">
    <property type="entry name" value="Protein kinase-like (PK-like)"/>
    <property type="match status" value="1"/>
</dbReference>
<keyword evidence="2" id="KW-1185">Reference proteome</keyword>